<comment type="caution">
    <text evidence="11">The sequence shown here is derived from an EMBL/GenBank/DDBJ whole genome shotgun (WGS) entry which is preliminary data.</text>
</comment>
<comment type="similarity">
    <text evidence="8">Belongs to the TonB-dependent receptor family.</text>
</comment>
<dbReference type="RefSeq" id="WP_303306166.1">
    <property type="nucleotide sequence ID" value="NZ_JAODOP010000004.1"/>
</dbReference>
<sequence length="1011" mass="110311">MRQTLFKILTLFFFTYSGAQSIDISGNVQDNTGFPIPGVNVLVKNTAKGAVTDFDGNFIITNIEIGTTLSFSYIGYITKEFVITDDSNLTIQLEEDLAQLDEIVVIGYGTQTKKEITGAVSVLGAETIEALKPTRVEQALQGQVAGVNITSQSGSPGGAATISIRGVSTNGDSRPLILVDGNVIEDLSVINPSDIESMNILKDATAGIYGVRAANGVILITTKKGRQNMPLTVEYNAYGGFQQTTRKIPVLNATEYAVVINEAFASGGSQPPFGDLSILGQGTDWQDEVFENAPIQNHSILLKGGGEKSSYSYSGSFLTQDGIVGGNKSNFTRFTNAATYNLDFLENFKLTSGLTLMRTNKRNLLENDLGSILFNALNMDPTKGIRDATGAFTIAEGLGNEVINPIAQMANTYNRGKVMKLSGNAGLSYNFLEHFTVQSNIQFNYSEVTSKIFSPIVDYGSGKVFNKDRSEISENLDYFKDYTFDAFIKYENKFNDIHNVNVLLGTSVFQTTGEYTGLKGFDIIDNNVINASIEQASDVENINQALGRNRTFDSRLLSYFARVQYDYKGKYLVSAVVRRDGSTKFAPNNRFGFFPSGSIGWVVSDEAFLADSKVFDLLKFRASYGVLGNDRIPDYKFVSLNDGEATYTYNDILVFGSSIGGLANPEIKWEKQKTLDIGLDARILNNKVDITVDYFNKRTEDLLVQPQVSGILGASAPGSSAPFVNAGIVENTGLEFAIGYSDNFSDNFKFSIKYNVTTLDNEVISVSSDGGFVEGGDFGVGQEFPPSRMEAGFPIGFFYGLQTDGIIQNQDEFNNAIPTATNPPQIGDLRFVDQNGDGIIDSDDRVNLGDPIPDATMGLNISLDYKNFDFAAYAFASIGNDIVRNYERNQNLVNKPTYFLDRWNGEGTTNTTPRVTTAATSNTLFSDYFVEDGSFVRLQNVQLGYSFSDKALENSKISKLRLYVSASNLVTLTEYRGYDPTASSGDPIGGGIDQGFYPSASTFLLGINLKI</sequence>
<dbReference type="Gene3D" id="2.170.130.10">
    <property type="entry name" value="TonB-dependent receptor, plug domain"/>
    <property type="match status" value="1"/>
</dbReference>
<keyword evidence="6 8" id="KW-0472">Membrane</keyword>
<dbReference type="NCBIfam" id="TIGR04056">
    <property type="entry name" value="OMP_RagA_SusC"/>
    <property type="match status" value="1"/>
</dbReference>
<evidence type="ECO:0000256" key="9">
    <source>
        <dbReference type="SAM" id="SignalP"/>
    </source>
</evidence>
<keyword evidence="2 8" id="KW-0813">Transport</keyword>
<keyword evidence="7 8" id="KW-0998">Cell outer membrane</keyword>
<dbReference type="Proteomes" id="UP001337305">
    <property type="component" value="Unassembled WGS sequence"/>
</dbReference>
<evidence type="ECO:0000256" key="2">
    <source>
        <dbReference type="ARBA" id="ARBA00022448"/>
    </source>
</evidence>
<keyword evidence="3 8" id="KW-1134">Transmembrane beta strand</keyword>
<dbReference type="EMBL" id="JAODOP010000004">
    <property type="protein sequence ID" value="MEF3833827.1"/>
    <property type="molecule type" value="Genomic_DNA"/>
</dbReference>
<dbReference type="PANTHER" id="PTHR30069:SF29">
    <property type="entry name" value="HEMOGLOBIN AND HEMOGLOBIN-HAPTOGLOBIN-BINDING PROTEIN 1-RELATED"/>
    <property type="match status" value="1"/>
</dbReference>
<evidence type="ECO:0000256" key="5">
    <source>
        <dbReference type="ARBA" id="ARBA00022729"/>
    </source>
</evidence>
<protein>
    <submittedName>
        <fullName evidence="11">TonB-dependent receptor</fullName>
    </submittedName>
</protein>
<dbReference type="InterPro" id="IPR023997">
    <property type="entry name" value="TonB-dep_OMP_SusC/RagA_CS"/>
</dbReference>
<evidence type="ECO:0000256" key="6">
    <source>
        <dbReference type="ARBA" id="ARBA00023136"/>
    </source>
</evidence>
<keyword evidence="12" id="KW-1185">Reference proteome</keyword>
<evidence type="ECO:0000313" key="11">
    <source>
        <dbReference type="EMBL" id="MEF3833827.1"/>
    </source>
</evidence>
<feature type="domain" description="TonB-dependent receptor plug" evidence="10">
    <location>
        <begin position="113"/>
        <end position="217"/>
    </location>
</feature>
<feature type="signal peptide" evidence="9">
    <location>
        <begin position="1"/>
        <end position="19"/>
    </location>
</feature>
<dbReference type="NCBIfam" id="TIGR04057">
    <property type="entry name" value="SusC_RagA_signa"/>
    <property type="match status" value="1"/>
</dbReference>
<proteinExistence type="inferred from homology"/>
<name>A0ABU7XSX2_9FLAO</name>
<dbReference type="InterPro" id="IPR012910">
    <property type="entry name" value="Plug_dom"/>
</dbReference>
<dbReference type="InterPro" id="IPR036942">
    <property type="entry name" value="Beta-barrel_TonB_sf"/>
</dbReference>
<evidence type="ECO:0000313" key="12">
    <source>
        <dbReference type="Proteomes" id="UP001337305"/>
    </source>
</evidence>
<evidence type="ECO:0000256" key="3">
    <source>
        <dbReference type="ARBA" id="ARBA00022452"/>
    </source>
</evidence>
<dbReference type="Gene3D" id="2.60.40.1120">
    <property type="entry name" value="Carboxypeptidase-like, regulatory domain"/>
    <property type="match status" value="1"/>
</dbReference>
<dbReference type="PANTHER" id="PTHR30069">
    <property type="entry name" value="TONB-DEPENDENT OUTER MEMBRANE RECEPTOR"/>
    <property type="match status" value="1"/>
</dbReference>
<organism evidence="11 12">
    <name type="scientific">Flavivirga spongiicola</name>
    <dbReference type="NCBI Taxonomy" id="421621"/>
    <lineage>
        <taxon>Bacteria</taxon>
        <taxon>Pseudomonadati</taxon>
        <taxon>Bacteroidota</taxon>
        <taxon>Flavobacteriia</taxon>
        <taxon>Flavobacteriales</taxon>
        <taxon>Flavobacteriaceae</taxon>
        <taxon>Flavivirga</taxon>
    </lineage>
</organism>
<dbReference type="Pfam" id="PF07715">
    <property type="entry name" value="Plug"/>
    <property type="match status" value="1"/>
</dbReference>
<comment type="subcellular location">
    <subcellularLocation>
        <location evidence="1 8">Cell outer membrane</location>
        <topology evidence="1 8">Multi-pass membrane protein</topology>
    </subcellularLocation>
</comment>
<evidence type="ECO:0000256" key="8">
    <source>
        <dbReference type="PROSITE-ProRule" id="PRU01360"/>
    </source>
</evidence>
<evidence type="ECO:0000256" key="7">
    <source>
        <dbReference type="ARBA" id="ARBA00023237"/>
    </source>
</evidence>
<dbReference type="PROSITE" id="PS52016">
    <property type="entry name" value="TONB_DEPENDENT_REC_3"/>
    <property type="match status" value="1"/>
</dbReference>
<dbReference type="InterPro" id="IPR037066">
    <property type="entry name" value="Plug_dom_sf"/>
</dbReference>
<dbReference type="InterPro" id="IPR008969">
    <property type="entry name" value="CarboxyPept-like_regulatory"/>
</dbReference>
<accession>A0ABU7XSX2</accession>
<evidence type="ECO:0000256" key="4">
    <source>
        <dbReference type="ARBA" id="ARBA00022692"/>
    </source>
</evidence>
<evidence type="ECO:0000259" key="10">
    <source>
        <dbReference type="Pfam" id="PF07715"/>
    </source>
</evidence>
<reference evidence="11 12" key="1">
    <citation type="submission" date="2022-09" db="EMBL/GenBank/DDBJ databases">
        <title>Genome sequencing of Flavivirga sp. MEBiC05379.</title>
        <authorList>
            <person name="Oh H.-M."/>
            <person name="Kwon K.K."/>
            <person name="Park M.J."/>
            <person name="Yang S.-H."/>
        </authorList>
    </citation>
    <scope>NUCLEOTIDE SEQUENCE [LARGE SCALE GENOMIC DNA]</scope>
    <source>
        <strain evidence="11 12">MEBiC05379</strain>
    </source>
</reference>
<evidence type="ECO:0000256" key="1">
    <source>
        <dbReference type="ARBA" id="ARBA00004571"/>
    </source>
</evidence>
<dbReference type="SUPFAM" id="SSF56935">
    <property type="entry name" value="Porins"/>
    <property type="match status" value="1"/>
</dbReference>
<keyword evidence="11" id="KW-0675">Receptor</keyword>
<dbReference type="Gene3D" id="2.40.170.20">
    <property type="entry name" value="TonB-dependent receptor, beta-barrel domain"/>
    <property type="match status" value="1"/>
</dbReference>
<dbReference type="Pfam" id="PF13715">
    <property type="entry name" value="CarbopepD_reg_2"/>
    <property type="match status" value="1"/>
</dbReference>
<keyword evidence="4 8" id="KW-0812">Transmembrane</keyword>
<dbReference type="InterPro" id="IPR039426">
    <property type="entry name" value="TonB-dep_rcpt-like"/>
</dbReference>
<dbReference type="SUPFAM" id="SSF49464">
    <property type="entry name" value="Carboxypeptidase regulatory domain-like"/>
    <property type="match status" value="1"/>
</dbReference>
<keyword evidence="5 9" id="KW-0732">Signal</keyword>
<gene>
    <name evidence="11" type="ORF">N1F79_11850</name>
</gene>
<dbReference type="InterPro" id="IPR023996">
    <property type="entry name" value="TonB-dep_OMP_SusC/RagA"/>
</dbReference>
<feature type="chain" id="PRO_5047181371" evidence="9">
    <location>
        <begin position="20"/>
        <end position="1011"/>
    </location>
</feature>